<comment type="catalytic activity">
    <reaction evidence="6">
        <text>[phosphatase 2A protein]-C-terminal L-leucine methyl ester + H2O = [phosphatase 2A protein]-C-terminal L-leucine + methanol + H(+)</text>
        <dbReference type="Rhea" id="RHEA:48548"/>
        <dbReference type="Rhea" id="RHEA-COMP:12134"/>
        <dbReference type="Rhea" id="RHEA-COMP:12135"/>
        <dbReference type="ChEBI" id="CHEBI:15377"/>
        <dbReference type="ChEBI" id="CHEBI:15378"/>
        <dbReference type="ChEBI" id="CHEBI:17790"/>
        <dbReference type="ChEBI" id="CHEBI:90516"/>
        <dbReference type="ChEBI" id="CHEBI:90517"/>
        <dbReference type="EC" id="3.1.1.89"/>
    </reaction>
</comment>
<evidence type="ECO:0000256" key="5">
    <source>
        <dbReference type="ARBA" id="ARBA00024741"/>
    </source>
</evidence>
<evidence type="ECO:0000313" key="11">
    <source>
        <dbReference type="EMBL" id="THW80222.1"/>
    </source>
</evidence>
<protein>
    <recommendedName>
        <fullName evidence="2 7">Protein phosphatase methylesterase 1</fullName>
        <shortName evidence="7">PME-1</shortName>
        <ecNumber evidence="7">3.1.1.-</ecNumber>
    </recommendedName>
</protein>
<organism evidence="11 12">
    <name type="scientific">Aureobasidium pullulans</name>
    <name type="common">Black yeast</name>
    <name type="synonym">Pullularia pullulans</name>
    <dbReference type="NCBI Taxonomy" id="5580"/>
    <lineage>
        <taxon>Eukaryota</taxon>
        <taxon>Fungi</taxon>
        <taxon>Dikarya</taxon>
        <taxon>Ascomycota</taxon>
        <taxon>Pezizomycotina</taxon>
        <taxon>Dothideomycetes</taxon>
        <taxon>Dothideomycetidae</taxon>
        <taxon>Dothideales</taxon>
        <taxon>Saccotheciaceae</taxon>
        <taxon>Aureobasidium</taxon>
    </lineage>
</organism>
<dbReference type="Proteomes" id="UP000308802">
    <property type="component" value="Unassembled WGS sequence"/>
</dbReference>
<dbReference type="InterPro" id="IPR029058">
    <property type="entry name" value="AB_hydrolase_fold"/>
</dbReference>
<evidence type="ECO:0000256" key="1">
    <source>
        <dbReference type="ARBA" id="ARBA00008645"/>
    </source>
</evidence>
<evidence type="ECO:0000256" key="3">
    <source>
        <dbReference type="ARBA" id="ARBA00022487"/>
    </source>
</evidence>
<feature type="active site" evidence="8">
    <location>
        <position position="186"/>
    </location>
</feature>
<dbReference type="Gene3D" id="3.40.50.1820">
    <property type="entry name" value="alpha/beta hydrolase"/>
    <property type="match status" value="1"/>
</dbReference>
<feature type="compositionally biased region" description="Low complexity" evidence="9">
    <location>
        <begin position="33"/>
        <end position="46"/>
    </location>
</feature>
<evidence type="ECO:0000256" key="8">
    <source>
        <dbReference type="PIRSR" id="PIRSR022950-1"/>
    </source>
</evidence>
<dbReference type="EMBL" id="QZAO01000008">
    <property type="protein sequence ID" value="THW80222.1"/>
    <property type="molecule type" value="Genomic_DNA"/>
</dbReference>
<feature type="region of interest" description="Disordered" evidence="9">
    <location>
        <begin position="1"/>
        <end position="64"/>
    </location>
</feature>
<proteinExistence type="inferred from homology"/>
<dbReference type="EC" id="3.1.1.-" evidence="7"/>
<dbReference type="GO" id="GO:0051723">
    <property type="term" value="F:protein methylesterase activity"/>
    <property type="evidence" value="ECO:0007669"/>
    <property type="project" value="UniProtKB-EC"/>
</dbReference>
<evidence type="ECO:0000256" key="7">
    <source>
        <dbReference type="PIRNR" id="PIRNR022950"/>
    </source>
</evidence>
<dbReference type="PIRSF" id="PIRSF022950">
    <property type="entry name" value="PPase_methylesterase_euk"/>
    <property type="match status" value="1"/>
</dbReference>
<sequence>MSDLLRALPSIQKPHNSPGRPPAMPLTTADEGNSSSSDSSASTNDSIDTLRPSESTLPTPNPWPQYFEQELFLESHSENEHAKYHVYLTPPRDPAKGPLFICHHGAGATGMSFACFAAAVKKEMPHAGILSLEAREHGSVVTSPSGEEILDFSIETLVKDTLAMIELVKQRQGWHKLPPAVFVGHSLGGAIVTRIAADGVLGAQLVGFAVLDVVEGSAIEALMHMKTYLASRPASFASVDQAINWHIRSRTIRDLESAKASVPSLMIRDGERWIWRTDLTRTQRWWEGWFTGMSGLFLRGRAAKALLLAGTDRLDKELMVGQMQGECFSFSSLESHADLSCTGKFQLTVLPEAGHFIQEDVPEKTAHLMIEFFKRNDRSSLVLPPKVSDLLAQGKRV</sequence>
<dbReference type="PANTHER" id="PTHR14189">
    <property type="entry name" value="PROTEIN PHOSPHATASE METHYLESTERASE-1 RELATED"/>
    <property type="match status" value="1"/>
</dbReference>
<evidence type="ECO:0000256" key="4">
    <source>
        <dbReference type="ARBA" id="ARBA00022801"/>
    </source>
</evidence>
<dbReference type="AlphaFoldDB" id="A0A4S9AKC9"/>
<comment type="similarity">
    <text evidence="1 7">Belongs to the AB hydrolase superfamily.</text>
</comment>
<dbReference type="Pfam" id="PF12697">
    <property type="entry name" value="Abhydrolase_6"/>
    <property type="match status" value="1"/>
</dbReference>
<feature type="domain" description="AB hydrolase-1" evidence="10">
    <location>
        <begin position="101"/>
        <end position="366"/>
    </location>
</feature>
<dbReference type="SUPFAM" id="SSF53474">
    <property type="entry name" value="alpha/beta-Hydrolases"/>
    <property type="match status" value="1"/>
</dbReference>
<dbReference type="InterPro" id="IPR000073">
    <property type="entry name" value="AB_hydrolase_1"/>
</dbReference>
<comment type="caution">
    <text evidence="11">The sequence shown here is derived from an EMBL/GenBank/DDBJ whole genome shotgun (WGS) entry which is preliminary data.</text>
</comment>
<feature type="active site" evidence="8">
    <location>
        <position position="212"/>
    </location>
</feature>
<evidence type="ECO:0000256" key="9">
    <source>
        <dbReference type="SAM" id="MobiDB-lite"/>
    </source>
</evidence>
<reference evidence="11 12" key="1">
    <citation type="submission" date="2018-10" db="EMBL/GenBank/DDBJ databases">
        <title>Fifty Aureobasidium pullulans genomes reveal a recombining polyextremotolerant generalist.</title>
        <authorList>
            <person name="Gostincar C."/>
            <person name="Turk M."/>
            <person name="Zajc J."/>
            <person name="Gunde-Cimerman N."/>
        </authorList>
    </citation>
    <scope>NUCLEOTIDE SEQUENCE [LARGE SCALE GENOMIC DNA]</scope>
    <source>
        <strain evidence="11 12">EXF-10659</strain>
    </source>
</reference>
<dbReference type="InterPro" id="IPR016812">
    <property type="entry name" value="PPase_methylesterase_euk"/>
</dbReference>
<evidence type="ECO:0000313" key="12">
    <source>
        <dbReference type="Proteomes" id="UP000308802"/>
    </source>
</evidence>
<gene>
    <name evidence="11" type="ORF">D6D19_00635</name>
</gene>
<keyword evidence="4 7" id="KW-0378">Hydrolase</keyword>
<evidence type="ECO:0000256" key="6">
    <source>
        <dbReference type="ARBA" id="ARBA00049203"/>
    </source>
</evidence>
<name>A0A4S9AKC9_AURPU</name>
<dbReference type="PANTHER" id="PTHR14189:SF0">
    <property type="entry name" value="PROTEIN PHOSPHATASE METHYLESTERASE 1"/>
    <property type="match status" value="1"/>
</dbReference>
<evidence type="ECO:0000256" key="2">
    <source>
        <dbReference type="ARBA" id="ARBA00020672"/>
    </source>
</evidence>
<feature type="active site" evidence="8">
    <location>
        <position position="355"/>
    </location>
</feature>
<keyword evidence="3 7" id="KW-0719">Serine esterase</keyword>
<comment type="function">
    <text evidence="5">Demethylates proteins that have been reversibly carboxymethylated. Demethylates the phosphatase PP2A catalytic subunit.</text>
</comment>
<evidence type="ECO:0000259" key="10">
    <source>
        <dbReference type="Pfam" id="PF12697"/>
    </source>
</evidence>
<accession>A0A4S9AKC9</accession>